<accession>A0ABQ8RD93</accession>
<evidence type="ECO:0000313" key="2">
    <source>
        <dbReference type="EMBL" id="KAJ4131703.1"/>
    </source>
</evidence>
<dbReference type="InterPro" id="IPR045518">
    <property type="entry name" value="2EXR"/>
</dbReference>
<protein>
    <recommendedName>
        <fullName evidence="1">2EXR domain-containing protein</fullName>
    </recommendedName>
</protein>
<keyword evidence="3" id="KW-1185">Reference proteome</keyword>
<dbReference type="Pfam" id="PF20150">
    <property type="entry name" value="2EXR"/>
    <property type="match status" value="1"/>
</dbReference>
<evidence type="ECO:0000313" key="3">
    <source>
        <dbReference type="Proteomes" id="UP001152024"/>
    </source>
</evidence>
<dbReference type="Proteomes" id="UP001152024">
    <property type="component" value="Unassembled WGS sequence"/>
</dbReference>
<organism evidence="2 3">
    <name type="scientific">Fusarium equiseti</name>
    <name type="common">Fusarium scirpi</name>
    <dbReference type="NCBI Taxonomy" id="61235"/>
    <lineage>
        <taxon>Eukaryota</taxon>
        <taxon>Fungi</taxon>
        <taxon>Dikarya</taxon>
        <taxon>Ascomycota</taxon>
        <taxon>Pezizomycotina</taxon>
        <taxon>Sordariomycetes</taxon>
        <taxon>Hypocreomycetidae</taxon>
        <taxon>Hypocreales</taxon>
        <taxon>Nectriaceae</taxon>
        <taxon>Fusarium</taxon>
        <taxon>Fusarium incarnatum-equiseti species complex</taxon>
    </lineage>
</organism>
<sequence>MSPHFLHFLDLPPEIRDRIWKFAIRSDQPGVHYFTISANESRTPSEDLPNAVIPSVRISGLTLSAPSWMVKSVNDIPSIGAKRKQAQISWFFQNPSTYMVDSGLWTACKESSMIIRNHHRLSQQQTVLRNARFSQSFSMIPEMLRFRDSDSKDRYTTIRPCRDLFVLQPDRWNFIWYGLRHYPLASRRGGEDGFVNLAIEYNPRWRETGPGLVQITQRIIEAIINMHAFPVWIIDYSIKKSHGHAYTLSGSEQNQDGIAVFYGQGCRFVQVDSSMDIVAERGNVDRHSPCSESFVEDLEAAIYKQWDHYPLRGNRHMPSPNVGLLACENY</sequence>
<name>A0ABQ8RD93_FUSEQ</name>
<evidence type="ECO:0000259" key="1">
    <source>
        <dbReference type="Pfam" id="PF20150"/>
    </source>
</evidence>
<gene>
    <name evidence="2" type="ORF">NW768_005900</name>
</gene>
<proteinExistence type="predicted"/>
<feature type="domain" description="2EXR" evidence="1">
    <location>
        <begin position="5"/>
        <end position="123"/>
    </location>
</feature>
<dbReference type="EMBL" id="JAOQBH010000008">
    <property type="protein sequence ID" value="KAJ4131703.1"/>
    <property type="molecule type" value="Genomic_DNA"/>
</dbReference>
<reference evidence="2" key="1">
    <citation type="submission" date="2022-09" db="EMBL/GenBank/DDBJ databases">
        <title>Fusarium specimens isolated from Avocado Roots.</title>
        <authorList>
            <person name="Stajich J."/>
            <person name="Roper C."/>
            <person name="Heimlech-Rivalta G."/>
        </authorList>
    </citation>
    <scope>NUCLEOTIDE SEQUENCE</scope>
    <source>
        <strain evidence="2">CF00095</strain>
    </source>
</reference>
<comment type="caution">
    <text evidence="2">The sequence shown here is derived from an EMBL/GenBank/DDBJ whole genome shotgun (WGS) entry which is preliminary data.</text>
</comment>